<dbReference type="PIRSF" id="PIRSF000138">
    <property type="entry name" value="Al-hdrx_acd_dh"/>
    <property type="match status" value="1"/>
</dbReference>
<evidence type="ECO:0000256" key="5">
    <source>
        <dbReference type="ARBA" id="ARBA00024042"/>
    </source>
</evidence>
<feature type="region of interest" description="Disordered" evidence="6">
    <location>
        <begin position="1"/>
        <end position="29"/>
    </location>
</feature>
<keyword evidence="2" id="KW-0285">Flavoprotein</keyword>
<evidence type="ECO:0000313" key="8">
    <source>
        <dbReference type="EMBL" id="XAE41916.1"/>
    </source>
</evidence>
<keyword evidence="3" id="KW-0288">FMN</keyword>
<dbReference type="GO" id="GO:0016491">
    <property type="term" value="F:oxidoreductase activity"/>
    <property type="evidence" value="ECO:0007669"/>
    <property type="project" value="UniProtKB-KW"/>
</dbReference>
<organism evidence="8 9">
    <name type="scientific">Nguyenibacter vanlangensis</name>
    <dbReference type="NCBI Taxonomy" id="1216886"/>
    <lineage>
        <taxon>Bacteria</taxon>
        <taxon>Pseudomonadati</taxon>
        <taxon>Pseudomonadota</taxon>
        <taxon>Alphaproteobacteria</taxon>
        <taxon>Acetobacterales</taxon>
        <taxon>Acetobacteraceae</taxon>
        <taxon>Nguyenibacter</taxon>
    </lineage>
</organism>
<protein>
    <submittedName>
        <fullName evidence="8">Alpha-hydroxy acid oxidase</fullName>
        <ecNumber evidence="8">1.-.-.-</ecNumber>
    </submittedName>
</protein>
<dbReference type="EC" id="1.-.-.-" evidence="8"/>
<dbReference type="RefSeq" id="WP_342627737.1">
    <property type="nucleotide sequence ID" value="NZ_CP152276.1"/>
</dbReference>
<feature type="compositionally biased region" description="Low complexity" evidence="6">
    <location>
        <begin position="1"/>
        <end position="13"/>
    </location>
</feature>
<evidence type="ECO:0000256" key="4">
    <source>
        <dbReference type="ARBA" id="ARBA00023002"/>
    </source>
</evidence>
<comment type="similarity">
    <text evidence="5">Belongs to the FMN-dependent alpha-hydroxy acid dehydrogenase family.</text>
</comment>
<dbReference type="Gene3D" id="3.20.20.70">
    <property type="entry name" value="Aldolase class I"/>
    <property type="match status" value="1"/>
</dbReference>
<dbReference type="Proteomes" id="UP001449795">
    <property type="component" value="Chromosome"/>
</dbReference>
<evidence type="ECO:0000256" key="1">
    <source>
        <dbReference type="ARBA" id="ARBA00001917"/>
    </source>
</evidence>
<proteinExistence type="inferred from homology"/>
<accession>A0ABZ3D2E3</accession>
<name>A0ABZ3D2E3_9PROT</name>
<dbReference type="PROSITE" id="PS51349">
    <property type="entry name" value="FMN_HYDROXY_ACID_DH_2"/>
    <property type="match status" value="1"/>
</dbReference>
<evidence type="ECO:0000256" key="6">
    <source>
        <dbReference type="SAM" id="MobiDB-lite"/>
    </source>
</evidence>
<keyword evidence="4 8" id="KW-0560">Oxidoreductase</keyword>
<evidence type="ECO:0000313" key="9">
    <source>
        <dbReference type="Proteomes" id="UP001449795"/>
    </source>
</evidence>
<dbReference type="SUPFAM" id="SSF51395">
    <property type="entry name" value="FMN-linked oxidoreductases"/>
    <property type="match status" value="1"/>
</dbReference>
<evidence type="ECO:0000259" key="7">
    <source>
        <dbReference type="PROSITE" id="PS51349"/>
    </source>
</evidence>
<dbReference type="InterPro" id="IPR012133">
    <property type="entry name" value="Alpha-hydoxy_acid_DH_FMN"/>
</dbReference>
<dbReference type="EMBL" id="CP152276">
    <property type="protein sequence ID" value="XAE41916.1"/>
    <property type="molecule type" value="Genomic_DNA"/>
</dbReference>
<dbReference type="InterPro" id="IPR000262">
    <property type="entry name" value="FMN-dep_DH"/>
</dbReference>
<comment type="cofactor">
    <cofactor evidence="1">
        <name>FMN</name>
        <dbReference type="ChEBI" id="CHEBI:58210"/>
    </cofactor>
</comment>
<dbReference type="InterPro" id="IPR013785">
    <property type="entry name" value="Aldolase_TIM"/>
</dbReference>
<dbReference type="PANTHER" id="PTHR10578">
    <property type="entry name" value="S -2-HYDROXY-ACID OXIDASE-RELATED"/>
    <property type="match status" value="1"/>
</dbReference>
<dbReference type="CDD" id="cd02809">
    <property type="entry name" value="alpha_hydroxyacid_oxid_FMN"/>
    <property type="match status" value="1"/>
</dbReference>
<reference evidence="8 9" key="1">
    <citation type="submission" date="2024-04" db="EMBL/GenBank/DDBJ databases">
        <title>Complete genome sequence of Nguyenibacter vanlangesis HBCM-1154, a strain capable of nitrogen fixation, IAA production, and phosphorus solubilization isolated from sugarcane soil.</title>
        <authorList>
            <person name="MY HANH P."/>
        </authorList>
    </citation>
    <scope>NUCLEOTIDE SEQUENCE [LARGE SCALE GENOMIC DNA]</scope>
    <source>
        <strain evidence="8 9">HBCM 1154</strain>
    </source>
</reference>
<evidence type="ECO:0000256" key="3">
    <source>
        <dbReference type="ARBA" id="ARBA00022643"/>
    </source>
</evidence>
<dbReference type="Pfam" id="PF01070">
    <property type="entry name" value="FMN_dh"/>
    <property type="match status" value="1"/>
</dbReference>
<sequence length="417" mass="44289">MTSSSRTSSSRARMAQRGKRGAGGDRRGVERGCDGRDAWRYQNLHDYAPVARRRLPRALYAYVAGAAGDGRALEANRAAFARWCLIPHVLRGVAGRRADATILGRAYAMPVGISAFGAAGVIRHDADRAMARAARAAGVPYQLSANSITPMEEVIADNPDAWFAAYLPGDASAIARMVARVARAGFGTLVVTVDLPVAARREDEARAGYAMPLRPSARLGLDMLVHPRWVLGQMGRTLLKRGVPHIENIAPGRGPSIFARDVGAVGGAADFNWDSVRAIRRLWGGKLVLKGILAATDALHARDIGVDGIIVSNHGARLSDTVIAPLEALPAIRAACPDMTILLDGGVRRAGDAITAIALGADGVMIGRPFFFATILGGQAGLAHAIGLVAGELDREMAFLGLLDLKESRDGRLYRRM</sequence>
<keyword evidence="9" id="KW-1185">Reference proteome</keyword>
<dbReference type="InterPro" id="IPR037396">
    <property type="entry name" value="FMN_HAD"/>
</dbReference>
<dbReference type="PANTHER" id="PTHR10578:SF107">
    <property type="entry name" value="2-HYDROXYACID OXIDASE 1"/>
    <property type="match status" value="1"/>
</dbReference>
<gene>
    <name evidence="8" type="ORF">AAC691_16785</name>
</gene>
<evidence type="ECO:0000256" key="2">
    <source>
        <dbReference type="ARBA" id="ARBA00022630"/>
    </source>
</evidence>
<feature type="domain" description="FMN hydroxy acid dehydrogenase" evidence="7">
    <location>
        <begin position="36"/>
        <end position="417"/>
    </location>
</feature>